<organism evidence="1 2">
    <name type="scientific">Ralstonia condita</name>
    <dbReference type="NCBI Taxonomy" id="3058600"/>
    <lineage>
        <taxon>Bacteria</taxon>
        <taxon>Pseudomonadati</taxon>
        <taxon>Pseudomonadota</taxon>
        <taxon>Betaproteobacteria</taxon>
        <taxon>Burkholderiales</taxon>
        <taxon>Burkholderiaceae</taxon>
        <taxon>Ralstonia</taxon>
    </lineage>
</organism>
<reference evidence="1 2" key="1">
    <citation type="submission" date="2023-07" db="EMBL/GenBank/DDBJ databases">
        <authorList>
            <person name="Peeters C."/>
        </authorList>
    </citation>
    <scope>NUCLEOTIDE SEQUENCE [LARGE SCALE GENOMIC DNA]</scope>
    <source>
        <strain evidence="1 2">LMG 7141</strain>
    </source>
</reference>
<evidence type="ECO:0000313" key="2">
    <source>
        <dbReference type="Proteomes" id="UP001189616"/>
    </source>
</evidence>
<gene>
    <name evidence="1" type="ORF">LMG7141_02746</name>
</gene>
<accession>A0ABN9IXV9</accession>
<comment type="caution">
    <text evidence="1">The sequence shown here is derived from an EMBL/GenBank/DDBJ whole genome shotgun (WGS) entry which is preliminary data.</text>
</comment>
<dbReference type="EMBL" id="CATYWO010000004">
    <property type="protein sequence ID" value="CAJ0793107.1"/>
    <property type="molecule type" value="Genomic_DNA"/>
</dbReference>
<protein>
    <submittedName>
        <fullName evidence="1">Uncharacterized protein</fullName>
    </submittedName>
</protein>
<sequence length="85" mass="9724">MLPHPNPSNLQATIMLTSEERDDPWTVEPSLEGLLPQHRSGTPARPIYFRHTDTPEGHVIKQFPDGSRQLVRFVGLEEQVVKHFL</sequence>
<dbReference type="Proteomes" id="UP001189616">
    <property type="component" value="Unassembled WGS sequence"/>
</dbReference>
<evidence type="ECO:0000313" key="1">
    <source>
        <dbReference type="EMBL" id="CAJ0793107.1"/>
    </source>
</evidence>
<proteinExistence type="predicted"/>
<keyword evidence="2" id="KW-1185">Reference proteome</keyword>
<name>A0ABN9IXV9_9RALS</name>